<evidence type="ECO:0000313" key="3">
    <source>
        <dbReference type="Proteomes" id="UP001632038"/>
    </source>
</evidence>
<feature type="compositionally biased region" description="Polar residues" evidence="1">
    <location>
        <begin position="75"/>
        <end position="96"/>
    </location>
</feature>
<evidence type="ECO:0000313" key="2">
    <source>
        <dbReference type="EMBL" id="KAL3613641.1"/>
    </source>
</evidence>
<comment type="caution">
    <text evidence="2">The sequence shown here is derived from an EMBL/GenBank/DDBJ whole genome shotgun (WGS) entry which is preliminary data.</text>
</comment>
<name>A0ABD3B8G5_9LAMI</name>
<dbReference type="AlphaFoldDB" id="A0ABD3B8G5"/>
<dbReference type="PANTHER" id="PTHR35486">
    <property type="entry name" value="EXPRESSED PROTEIN"/>
    <property type="match status" value="1"/>
</dbReference>
<evidence type="ECO:0000256" key="1">
    <source>
        <dbReference type="SAM" id="MobiDB-lite"/>
    </source>
</evidence>
<dbReference type="EMBL" id="JAVIJP010000107">
    <property type="protein sequence ID" value="KAL3613641.1"/>
    <property type="molecule type" value="Genomic_DNA"/>
</dbReference>
<gene>
    <name evidence="2" type="ORF">CASFOL_041715</name>
</gene>
<dbReference type="PANTHER" id="PTHR35486:SF1">
    <property type="entry name" value="OS02G0689500 PROTEIN"/>
    <property type="match status" value="1"/>
</dbReference>
<feature type="region of interest" description="Disordered" evidence="1">
    <location>
        <begin position="41"/>
        <end position="112"/>
    </location>
</feature>
<feature type="region of interest" description="Disordered" evidence="1">
    <location>
        <begin position="205"/>
        <end position="234"/>
    </location>
</feature>
<protein>
    <submittedName>
        <fullName evidence="2">Uncharacterized protein</fullName>
    </submittedName>
</protein>
<accession>A0ABD3B8G5</accession>
<organism evidence="2 3">
    <name type="scientific">Castilleja foliolosa</name>
    <dbReference type="NCBI Taxonomy" id="1961234"/>
    <lineage>
        <taxon>Eukaryota</taxon>
        <taxon>Viridiplantae</taxon>
        <taxon>Streptophyta</taxon>
        <taxon>Embryophyta</taxon>
        <taxon>Tracheophyta</taxon>
        <taxon>Spermatophyta</taxon>
        <taxon>Magnoliopsida</taxon>
        <taxon>eudicotyledons</taxon>
        <taxon>Gunneridae</taxon>
        <taxon>Pentapetalae</taxon>
        <taxon>asterids</taxon>
        <taxon>lamiids</taxon>
        <taxon>Lamiales</taxon>
        <taxon>Orobanchaceae</taxon>
        <taxon>Pedicularideae</taxon>
        <taxon>Castillejinae</taxon>
        <taxon>Castilleja</taxon>
    </lineage>
</organism>
<keyword evidence="3" id="KW-1185">Reference proteome</keyword>
<proteinExistence type="predicted"/>
<reference evidence="3" key="1">
    <citation type="journal article" date="2024" name="IScience">
        <title>Strigolactones Initiate the Formation of Haustorium-like Structures in Castilleja.</title>
        <authorList>
            <person name="Buerger M."/>
            <person name="Peterson D."/>
            <person name="Chory J."/>
        </authorList>
    </citation>
    <scope>NUCLEOTIDE SEQUENCE [LARGE SCALE GENOMIC DNA]</scope>
</reference>
<feature type="compositionally biased region" description="Polar residues" evidence="1">
    <location>
        <begin position="205"/>
        <end position="221"/>
    </location>
</feature>
<sequence>MRCKKHPTDLSSSVGVCAACLRERLLTVMAAQAQAHIRAQAQQDCRKSHNSQQPTPLSFPRSVSPYISRRKSDTGAATWQQSHHQQRFHSTPQVGPTQLEMGRDKTTKSSRGGRMLSSLFLGFFRSKSDKPGLDTGRDPGIPADTCSASPSWFSAIIRRRRKKQNRGFWMDEGPTGRNSGFNRDHGMSPARYTNDEDSHGGLSGYSSEMSQGWRQTPSRTPVATRRGGERGYGHSRNVSGLGFCLSPLVRPSPNRNWNQKGMPPEVVVAGESTAASFCKNRSPKLADFGRYSNH</sequence>
<dbReference type="Proteomes" id="UP001632038">
    <property type="component" value="Unassembled WGS sequence"/>
</dbReference>